<keyword evidence="2" id="KW-1185">Reference proteome</keyword>
<gene>
    <name evidence="1" type="ORF">QE152_g8088</name>
</gene>
<dbReference type="Proteomes" id="UP001458880">
    <property type="component" value="Unassembled WGS sequence"/>
</dbReference>
<protein>
    <submittedName>
        <fullName evidence="1">Uncharacterized protein</fullName>
    </submittedName>
</protein>
<dbReference type="EMBL" id="JASPKY010000062">
    <property type="protein sequence ID" value="KAK9744114.1"/>
    <property type="molecule type" value="Genomic_DNA"/>
</dbReference>
<accession>A0AAW1ME61</accession>
<proteinExistence type="predicted"/>
<name>A0AAW1ME61_POPJA</name>
<reference evidence="1 2" key="1">
    <citation type="journal article" date="2024" name="BMC Genomics">
        <title>De novo assembly and annotation of Popillia japonica's genome with initial clues to its potential as an invasive pest.</title>
        <authorList>
            <person name="Cucini C."/>
            <person name="Boschi S."/>
            <person name="Funari R."/>
            <person name="Cardaioli E."/>
            <person name="Iannotti N."/>
            <person name="Marturano G."/>
            <person name="Paoli F."/>
            <person name="Bruttini M."/>
            <person name="Carapelli A."/>
            <person name="Frati F."/>
            <person name="Nardi F."/>
        </authorList>
    </citation>
    <scope>NUCLEOTIDE SEQUENCE [LARGE SCALE GENOMIC DNA]</scope>
    <source>
        <strain evidence="1">DMR45628</strain>
    </source>
</reference>
<organism evidence="1 2">
    <name type="scientific">Popillia japonica</name>
    <name type="common">Japanese beetle</name>
    <dbReference type="NCBI Taxonomy" id="7064"/>
    <lineage>
        <taxon>Eukaryota</taxon>
        <taxon>Metazoa</taxon>
        <taxon>Ecdysozoa</taxon>
        <taxon>Arthropoda</taxon>
        <taxon>Hexapoda</taxon>
        <taxon>Insecta</taxon>
        <taxon>Pterygota</taxon>
        <taxon>Neoptera</taxon>
        <taxon>Endopterygota</taxon>
        <taxon>Coleoptera</taxon>
        <taxon>Polyphaga</taxon>
        <taxon>Scarabaeiformia</taxon>
        <taxon>Scarabaeidae</taxon>
        <taxon>Rutelinae</taxon>
        <taxon>Popillia</taxon>
    </lineage>
</organism>
<dbReference type="AlphaFoldDB" id="A0AAW1ME61"/>
<evidence type="ECO:0000313" key="1">
    <source>
        <dbReference type="EMBL" id="KAK9744114.1"/>
    </source>
</evidence>
<sequence>MEGGTSKQMNSSYTRYPERVGSICIFVAHVMTRFGGGGKDRLLQIENLVGKEVYPENRCVFCVRAYYRNGDSIVNVYIVQNLTYEMR</sequence>
<evidence type="ECO:0000313" key="2">
    <source>
        <dbReference type="Proteomes" id="UP001458880"/>
    </source>
</evidence>
<comment type="caution">
    <text evidence="1">The sequence shown here is derived from an EMBL/GenBank/DDBJ whole genome shotgun (WGS) entry which is preliminary data.</text>
</comment>